<dbReference type="InterPro" id="IPR029063">
    <property type="entry name" value="SAM-dependent_MTases_sf"/>
</dbReference>
<dbReference type="GO" id="GO:0032259">
    <property type="term" value="P:methylation"/>
    <property type="evidence" value="ECO:0007669"/>
    <property type="project" value="UniProtKB-KW"/>
</dbReference>
<dbReference type="AlphaFoldDB" id="A0A0F9MPZ6"/>
<name>A0A0F9MPZ6_9ZZZZ</name>
<dbReference type="Pfam" id="PF02086">
    <property type="entry name" value="MethyltransfD12"/>
    <property type="match status" value="1"/>
</dbReference>
<keyword evidence="3" id="KW-0949">S-adenosyl-L-methionine</keyword>
<gene>
    <name evidence="4" type="ORF">LCGC14_1356020</name>
</gene>
<dbReference type="GO" id="GO:0043565">
    <property type="term" value="F:sequence-specific DNA binding"/>
    <property type="evidence" value="ECO:0007669"/>
    <property type="project" value="TreeGrafter"/>
</dbReference>
<keyword evidence="1" id="KW-0489">Methyltransferase</keyword>
<proteinExistence type="predicted"/>
<dbReference type="GO" id="GO:0006298">
    <property type="term" value="P:mismatch repair"/>
    <property type="evidence" value="ECO:0007669"/>
    <property type="project" value="TreeGrafter"/>
</dbReference>
<dbReference type="Gene3D" id="3.40.50.150">
    <property type="entry name" value="Vaccinia Virus protein VP39"/>
    <property type="match status" value="1"/>
</dbReference>
<organism evidence="4">
    <name type="scientific">marine sediment metagenome</name>
    <dbReference type="NCBI Taxonomy" id="412755"/>
    <lineage>
        <taxon>unclassified sequences</taxon>
        <taxon>metagenomes</taxon>
        <taxon>ecological metagenomes</taxon>
    </lineage>
</organism>
<dbReference type="SUPFAM" id="SSF53335">
    <property type="entry name" value="S-adenosyl-L-methionine-dependent methyltransferases"/>
    <property type="match status" value="1"/>
</dbReference>
<dbReference type="GO" id="GO:1904047">
    <property type="term" value="F:S-adenosyl-L-methionine binding"/>
    <property type="evidence" value="ECO:0007669"/>
    <property type="project" value="TreeGrafter"/>
</dbReference>
<dbReference type="PANTHER" id="PTHR30481">
    <property type="entry name" value="DNA ADENINE METHYLASE"/>
    <property type="match status" value="1"/>
</dbReference>
<sequence length="161" mass="19155">MAGGPLGGEDQESEYKIDCRWNPDKIKKDIYKYNKLFAKINLEGNKCYNLDFEEVIDMIMGKTFLYLDPPYYEKGPELYQYNFNDTEHIRLMKVLKKIKCPWLLSYDDVEIIRELYSWAKIVEIPLKYSIGGMTIKKELLITSERYNFLLNSLEETIFTEM</sequence>
<comment type="caution">
    <text evidence="4">The sequence shown here is derived from an EMBL/GenBank/DDBJ whole genome shotgun (WGS) entry which is preliminary data.</text>
</comment>
<keyword evidence="2" id="KW-0808">Transferase</keyword>
<protein>
    <recommendedName>
        <fullName evidence="5">DNA adenine methylase</fullName>
    </recommendedName>
</protein>
<dbReference type="EMBL" id="LAZR01008427">
    <property type="protein sequence ID" value="KKM78835.1"/>
    <property type="molecule type" value="Genomic_DNA"/>
</dbReference>
<dbReference type="GO" id="GO:0009007">
    <property type="term" value="F:site-specific DNA-methyltransferase (adenine-specific) activity"/>
    <property type="evidence" value="ECO:0007669"/>
    <property type="project" value="UniProtKB-EC"/>
</dbReference>
<reference evidence="4" key="1">
    <citation type="journal article" date="2015" name="Nature">
        <title>Complex archaea that bridge the gap between prokaryotes and eukaryotes.</title>
        <authorList>
            <person name="Spang A."/>
            <person name="Saw J.H."/>
            <person name="Jorgensen S.L."/>
            <person name="Zaremba-Niedzwiedzka K."/>
            <person name="Martijn J."/>
            <person name="Lind A.E."/>
            <person name="van Eijk R."/>
            <person name="Schleper C."/>
            <person name="Guy L."/>
            <person name="Ettema T.J."/>
        </authorList>
    </citation>
    <scope>NUCLEOTIDE SEQUENCE</scope>
</reference>
<evidence type="ECO:0000256" key="3">
    <source>
        <dbReference type="ARBA" id="ARBA00022691"/>
    </source>
</evidence>
<dbReference type="InterPro" id="IPR012327">
    <property type="entry name" value="MeTrfase_D12"/>
</dbReference>
<dbReference type="GO" id="GO:0009307">
    <property type="term" value="P:DNA restriction-modification system"/>
    <property type="evidence" value="ECO:0007669"/>
    <property type="project" value="InterPro"/>
</dbReference>
<dbReference type="PANTHER" id="PTHR30481:SF2">
    <property type="entry name" value="SITE-SPECIFIC DNA-METHYLTRANSFERASE (ADENINE-SPECIFIC)"/>
    <property type="match status" value="1"/>
</dbReference>
<evidence type="ECO:0000256" key="1">
    <source>
        <dbReference type="ARBA" id="ARBA00022603"/>
    </source>
</evidence>
<evidence type="ECO:0000256" key="2">
    <source>
        <dbReference type="ARBA" id="ARBA00022679"/>
    </source>
</evidence>
<accession>A0A0F9MPZ6</accession>
<evidence type="ECO:0000313" key="4">
    <source>
        <dbReference type="EMBL" id="KKM78835.1"/>
    </source>
</evidence>
<evidence type="ECO:0008006" key="5">
    <source>
        <dbReference type="Google" id="ProtNLM"/>
    </source>
</evidence>